<evidence type="ECO:0000256" key="9">
    <source>
        <dbReference type="ARBA" id="ARBA00023288"/>
    </source>
</evidence>
<evidence type="ECO:0008006" key="15">
    <source>
        <dbReference type="Google" id="ProtNLM"/>
    </source>
</evidence>
<keyword evidence="4 12" id="KW-0732">Signal</keyword>
<evidence type="ECO:0000313" key="14">
    <source>
        <dbReference type="Proteomes" id="UP000029120"/>
    </source>
</evidence>
<name>A0A087GBH1_ARAAL</name>
<protein>
    <recommendedName>
        <fullName evidence="15">Arabinogalactan peptide 14</fullName>
    </recommendedName>
</protein>
<keyword evidence="5" id="KW-0654">Proteoglycan</keyword>
<evidence type="ECO:0000256" key="1">
    <source>
        <dbReference type="ARBA" id="ARBA00004589"/>
    </source>
</evidence>
<evidence type="ECO:0000256" key="10">
    <source>
        <dbReference type="ARBA" id="ARBA00037868"/>
    </source>
</evidence>
<dbReference type="Gramene" id="KFK27223">
    <property type="protein sequence ID" value="KFK27223"/>
    <property type="gene ID" value="AALP_AA8G353500"/>
</dbReference>
<comment type="similarity">
    <text evidence="2">Belongs to the AG-peptide AGP family.</text>
</comment>
<evidence type="ECO:0000256" key="12">
    <source>
        <dbReference type="SAM" id="SignalP"/>
    </source>
</evidence>
<dbReference type="Proteomes" id="UP000029120">
    <property type="component" value="Chromosome 8"/>
</dbReference>
<reference evidence="14" key="1">
    <citation type="journal article" date="2015" name="Nat. Plants">
        <title>Genome expansion of Arabis alpina linked with retrotransposition and reduced symmetric DNA methylation.</title>
        <authorList>
            <person name="Willing E.M."/>
            <person name="Rawat V."/>
            <person name="Mandakova T."/>
            <person name="Maumus F."/>
            <person name="James G.V."/>
            <person name="Nordstroem K.J."/>
            <person name="Becker C."/>
            <person name="Warthmann N."/>
            <person name="Chica C."/>
            <person name="Szarzynska B."/>
            <person name="Zytnicki M."/>
            <person name="Albani M.C."/>
            <person name="Kiefer C."/>
            <person name="Bergonzi S."/>
            <person name="Castaings L."/>
            <person name="Mateos J.L."/>
            <person name="Berns M.C."/>
            <person name="Bujdoso N."/>
            <person name="Piofczyk T."/>
            <person name="de Lorenzo L."/>
            <person name="Barrero-Sicilia C."/>
            <person name="Mateos I."/>
            <person name="Piednoel M."/>
            <person name="Hagmann J."/>
            <person name="Chen-Min-Tao R."/>
            <person name="Iglesias-Fernandez R."/>
            <person name="Schuster S.C."/>
            <person name="Alonso-Blanco C."/>
            <person name="Roudier F."/>
            <person name="Carbonero P."/>
            <person name="Paz-Ares J."/>
            <person name="Davis S.J."/>
            <person name="Pecinka A."/>
            <person name="Quesneville H."/>
            <person name="Colot V."/>
            <person name="Lysak M.A."/>
            <person name="Weigel D."/>
            <person name="Coupland G."/>
            <person name="Schneeberger K."/>
        </authorList>
    </citation>
    <scope>NUCLEOTIDE SEQUENCE [LARGE SCALE GENOMIC DNA]</scope>
    <source>
        <strain evidence="14">cv. Pajares</strain>
    </source>
</reference>
<evidence type="ECO:0000256" key="7">
    <source>
        <dbReference type="ARBA" id="ARBA00023180"/>
    </source>
</evidence>
<dbReference type="EMBL" id="CM002876">
    <property type="protein sequence ID" value="KFK27223.1"/>
    <property type="molecule type" value="Genomic_DNA"/>
</dbReference>
<dbReference type="PANTHER" id="PTHR34114">
    <property type="entry name" value="ARABINOGALACTAN PEPTIDE 1"/>
    <property type="match status" value="1"/>
</dbReference>
<keyword evidence="9" id="KW-0449">Lipoprotein</keyword>
<evidence type="ECO:0000256" key="4">
    <source>
        <dbReference type="ARBA" id="ARBA00022729"/>
    </source>
</evidence>
<accession>A0A087GBH1</accession>
<keyword evidence="14" id="KW-1185">Reference proteome</keyword>
<keyword evidence="3" id="KW-0336">GPI-anchor</keyword>
<dbReference type="GO" id="GO:0098552">
    <property type="term" value="C:side of membrane"/>
    <property type="evidence" value="ECO:0007669"/>
    <property type="project" value="UniProtKB-KW"/>
</dbReference>
<evidence type="ECO:0000256" key="6">
    <source>
        <dbReference type="ARBA" id="ARBA00023136"/>
    </source>
</evidence>
<evidence type="ECO:0000256" key="8">
    <source>
        <dbReference type="ARBA" id="ARBA00023278"/>
    </source>
</evidence>
<dbReference type="GO" id="GO:0012505">
    <property type="term" value="C:endomembrane system"/>
    <property type="evidence" value="ECO:0007669"/>
    <property type="project" value="UniProtKB-SubCell"/>
</dbReference>
<organism evidence="13 14">
    <name type="scientific">Arabis alpina</name>
    <name type="common">Alpine rock-cress</name>
    <dbReference type="NCBI Taxonomy" id="50452"/>
    <lineage>
        <taxon>Eukaryota</taxon>
        <taxon>Viridiplantae</taxon>
        <taxon>Streptophyta</taxon>
        <taxon>Embryophyta</taxon>
        <taxon>Tracheophyta</taxon>
        <taxon>Spermatophyta</taxon>
        <taxon>Magnoliopsida</taxon>
        <taxon>eudicotyledons</taxon>
        <taxon>Gunneridae</taxon>
        <taxon>Pentapetalae</taxon>
        <taxon>rosids</taxon>
        <taxon>malvids</taxon>
        <taxon>Brassicales</taxon>
        <taxon>Brassicaceae</taxon>
        <taxon>Arabideae</taxon>
        <taxon>Arabis</taxon>
    </lineage>
</organism>
<feature type="chain" id="PRO_5001821895" description="Arabinogalactan peptide 14" evidence="12">
    <location>
        <begin position="28"/>
        <end position="60"/>
    </location>
</feature>
<keyword evidence="11" id="KW-1133">Transmembrane helix</keyword>
<dbReference type="GO" id="GO:0048767">
    <property type="term" value="P:root hair elongation"/>
    <property type="evidence" value="ECO:0007669"/>
    <property type="project" value="EnsemblPlants"/>
</dbReference>
<evidence type="ECO:0000256" key="2">
    <source>
        <dbReference type="ARBA" id="ARBA00005835"/>
    </source>
</evidence>
<evidence type="ECO:0000256" key="3">
    <source>
        <dbReference type="ARBA" id="ARBA00022622"/>
    </source>
</evidence>
<feature type="signal peptide" evidence="12">
    <location>
        <begin position="1"/>
        <end position="27"/>
    </location>
</feature>
<dbReference type="eggNOG" id="ENOG502S9IR">
    <property type="taxonomic scope" value="Eukaryota"/>
</dbReference>
<keyword evidence="11" id="KW-0812">Transmembrane</keyword>
<sequence>MEAMKMKLFVAVLVAMIAFSTVQQAAAAVEAPAPSPTSDASSFIPTFFASIVVLAFGLLF</sequence>
<keyword evidence="8" id="KW-0379">Hydroxylation</keyword>
<keyword evidence="6 11" id="KW-0472">Membrane</keyword>
<feature type="transmembrane region" description="Helical" evidence="11">
    <location>
        <begin position="43"/>
        <end position="59"/>
    </location>
</feature>
<evidence type="ECO:0000256" key="5">
    <source>
        <dbReference type="ARBA" id="ARBA00022974"/>
    </source>
</evidence>
<evidence type="ECO:0000313" key="13">
    <source>
        <dbReference type="EMBL" id="KFK27223.1"/>
    </source>
</evidence>
<comment type="subcellular location">
    <subcellularLocation>
        <location evidence="10">Endomembrane system</location>
        <topology evidence="10">Lipid-anchor</topology>
    </subcellularLocation>
    <subcellularLocation>
        <location evidence="1">Membrane</location>
        <topology evidence="1">Lipid-anchor</topology>
        <topology evidence="1">GPI-anchor</topology>
    </subcellularLocation>
</comment>
<gene>
    <name evidence="13" type="ordered locus">AALP_Aa8g353500</name>
</gene>
<dbReference type="OMA" id="MMMIVTI"/>
<dbReference type="AlphaFoldDB" id="A0A087GBH1"/>
<proteinExistence type="inferred from homology"/>
<evidence type="ECO:0000256" key="11">
    <source>
        <dbReference type="SAM" id="Phobius"/>
    </source>
</evidence>
<dbReference type="PANTHER" id="PTHR34114:SF19">
    <property type="entry name" value="GENOME ASSEMBLY, CHROMOSOME: A10"/>
    <property type="match status" value="1"/>
</dbReference>
<dbReference type="InterPro" id="IPR039281">
    <property type="entry name" value="AGP3/12/13/14/21"/>
</dbReference>
<keyword evidence="7" id="KW-0325">Glycoprotein</keyword>